<evidence type="ECO:0000313" key="3">
    <source>
        <dbReference type="Proteomes" id="UP001302949"/>
    </source>
</evidence>
<reference evidence="2 3" key="1">
    <citation type="submission" date="2023-12" db="EMBL/GenBank/DDBJ databases">
        <title>Novel species of the genus Arcicella isolated from rivers.</title>
        <authorList>
            <person name="Lu H."/>
        </authorList>
    </citation>
    <scope>NUCLEOTIDE SEQUENCE [LARGE SCALE GENOMIC DNA]</scope>
    <source>
        <strain evidence="2 3">KCTC 23307</strain>
    </source>
</reference>
<keyword evidence="1" id="KW-0732">Signal</keyword>
<gene>
    <name evidence="2" type="ORF">VB248_19305</name>
</gene>
<comment type="caution">
    <text evidence="2">The sequence shown here is derived from an EMBL/GenBank/DDBJ whole genome shotgun (WGS) entry which is preliminary data.</text>
</comment>
<evidence type="ECO:0000256" key="1">
    <source>
        <dbReference type="SAM" id="SignalP"/>
    </source>
</evidence>
<proteinExistence type="predicted"/>
<dbReference type="PROSITE" id="PS51257">
    <property type="entry name" value="PROKAR_LIPOPROTEIN"/>
    <property type="match status" value="1"/>
</dbReference>
<feature type="chain" id="PRO_5046197269" evidence="1">
    <location>
        <begin position="20"/>
        <end position="321"/>
    </location>
</feature>
<keyword evidence="3" id="KW-1185">Reference proteome</keyword>
<sequence>MKKLSYLFLSILVAIVAACGVTPDVQPTPVDNSLPAATGSLDVTFTDPALNANPSVVAANADNINVSLLIKKTPTGGKPRILRVFVETQANYRAKNATPLFEIKLKNKDEQTQTIDYTVSPSSGKVYIHFDVYDNTSTDANSTSANVTRKTLVVNISSEAQIASWPGITLGAQTNALGSRVTSATGDVYKVCDLDSNIKYVDITYASVGSPLKSTLMSNPARSTSFGLSTAAGASTDCAGSYTGGGSATYFVAAPSSVDFATVNDAALAALTIPSTNQSIVVEKDKVYAFSNGRGKKGLVKITDIVVGTAGSITFDIKVQK</sequence>
<organism evidence="2 3">
    <name type="scientific">Arcicella rigui</name>
    <dbReference type="NCBI Taxonomy" id="797020"/>
    <lineage>
        <taxon>Bacteria</taxon>
        <taxon>Pseudomonadati</taxon>
        <taxon>Bacteroidota</taxon>
        <taxon>Cytophagia</taxon>
        <taxon>Cytophagales</taxon>
        <taxon>Flectobacillaceae</taxon>
        <taxon>Arcicella</taxon>
    </lineage>
</organism>
<protein>
    <submittedName>
        <fullName evidence="2">Uncharacterized protein</fullName>
    </submittedName>
</protein>
<feature type="signal peptide" evidence="1">
    <location>
        <begin position="1"/>
        <end position="19"/>
    </location>
</feature>
<evidence type="ECO:0000313" key="2">
    <source>
        <dbReference type="EMBL" id="MEA5141310.1"/>
    </source>
</evidence>
<name>A0ABU5QEN8_9BACT</name>
<dbReference type="Proteomes" id="UP001302949">
    <property type="component" value="Unassembled WGS sequence"/>
</dbReference>
<accession>A0ABU5QEN8</accession>
<dbReference type="EMBL" id="JAYFUM010000026">
    <property type="protein sequence ID" value="MEA5141310.1"/>
    <property type="molecule type" value="Genomic_DNA"/>
</dbReference>
<dbReference type="RefSeq" id="WP_323298466.1">
    <property type="nucleotide sequence ID" value="NZ_JAYFUM010000026.1"/>
</dbReference>